<sequence length="54" mass="6641">MEMSKSKRRPTWKYKMEKEIIMKKNEEKNLGKTLTNFMYKSIDDEKGHNHYDKT</sequence>
<gene>
    <name evidence="1" type="ORF">E2C01_038858</name>
</gene>
<accession>A0A5B7FJM7</accession>
<comment type="caution">
    <text evidence="1">The sequence shown here is derived from an EMBL/GenBank/DDBJ whole genome shotgun (WGS) entry which is preliminary data.</text>
</comment>
<reference evidence="1 2" key="1">
    <citation type="submission" date="2019-05" db="EMBL/GenBank/DDBJ databases">
        <title>Another draft genome of Portunus trituberculatus and its Hox gene families provides insights of decapod evolution.</title>
        <authorList>
            <person name="Jeong J.-H."/>
            <person name="Song I."/>
            <person name="Kim S."/>
            <person name="Choi T."/>
            <person name="Kim D."/>
            <person name="Ryu S."/>
            <person name="Kim W."/>
        </authorList>
    </citation>
    <scope>NUCLEOTIDE SEQUENCE [LARGE SCALE GENOMIC DNA]</scope>
    <source>
        <tissue evidence="1">Muscle</tissue>
    </source>
</reference>
<proteinExistence type="predicted"/>
<keyword evidence="2" id="KW-1185">Reference proteome</keyword>
<name>A0A5B7FJM7_PORTR</name>
<organism evidence="1 2">
    <name type="scientific">Portunus trituberculatus</name>
    <name type="common">Swimming crab</name>
    <name type="synonym">Neptunus trituberculatus</name>
    <dbReference type="NCBI Taxonomy" id="210409"/>
    <lineage>
        <taxon>Eukaryota</taxon>
        <taxon>Metazoa</taxon>
        <taxon>Ecdysozoa</taxon>
        <taxon>Arthropoda</taxon>
        <taxon>Crustacea</taxon>
        <taxon>Multicrustacea</taxon>
        <taxon>Malacostraca</taxon>
        <taxon>Eumalacostraca</taxon>
        <taxon>Eucarida</taxon>
        <taxon>Decapoda</taxon>
        <taxon>Pleocyemata</taxon>
        <taxon>Brachyura</taxon>
        <taxon>Eubrachyura</taxon>
        <taxon>Portunoidea</taxon>
        <taxon>Portunidae</taxon>
        <taxon>Portuninae</taxon>
        <taxon>Portunus</taxon>
    </lineage>
</organism>
<evidence type="ECO:0000313" key="1">
    <source>
        <dbReference type="EMBL" id="MPC45168.1"/>
    </source>
</evidence>
<evidence type="ECO:0000313" key="2">
    <source>
        <dbReference type="Proteomes" id="UP000324222"/>
    </source>
</evidence>
<dbReference type="EMBL" id="VSRR010006608">
    <property type="protein sequence ID" value="MPC45168.1"/>
    <property type="molecule type" value="Genomic_DNA"/>
</dbReference>
<dbReference type="Proteomes" id="UP000324222">
    <property type="component" value="Unassembled WGS sequence"/>
</dbReference>
<protein>
    <submittedName>
        <fullName evidence="1">Uncharacterized protein</fullName>
    </submittedName>
</protein>
<dbReference type="AlphaFoldDB" id="A0A5B7FJM7"/>